<proteinExistence type="predicted"/>
<feature type="non-terminal residue" evidence="2">
    <location>
        <position position="129"/>
    </location>
</feature>
<name>A0AAD5GGC4_AMBAR</name>
<feature type="chain" id="PRO_5042178532" evidence="1">
    <location>
        <begin position="18"/>
        <end position="129"/>
    </location>
</feature>
<keyword evidence="1" id="KW-0732">Signal</keyword>
<organism evidence="2 3">
    <name type="scientific">Ambrosia artemisiifolia</name>
    <name type="common">Common ragweed</name>
    <dbReference type="NCBI Taxonomy" id="4212"/>
    <lineage>
        <taxon>Eukaryota</taxon>
        <taxon>Viridiplantae</taxon>
        <taxon>Streptophyta</taxon>
        <taxon>Embryophyta</taxon>
        <taxon>Tracheophyta</taxon>
        <taxon>Spermatophyta</taxon>
        <taxon>Magnoliopsida</taxon>
        <taxon>eudicotyledons</taxon>
        <taxon>Gunneridae</taxon>
        <taxon>Pentapetalae</taxon>
        <taxon>asterids</taxon>
        <taxon>campanulids</taxon>
        <taxon>Asterales</taxon>
        <taxon>Asteraceae</taxon>
        <taxon>Asteroideae</taxon>
        <taxon>Heliantheae alliance</taxon>
        <taxon>Heliantheae</taxon>
        <taxon>Ambrosia</taxon>
    </lineage>
</organism>
<feature type="signal peptide" evidence="1">
    <location>
        <begin position="1"/>
        <end position="17"/>
    </location>
</feature>
<reference evidence="2" key="1">
    <citation type="submission" date="2022-06" db="EMBL/GenBank/DDBJ databases">
        <title>Uncovering the hologenomic basis of an extraordinary plant invasion.</title>
        <authorList>
            <person name="Bieker V.C."/>
            <person name="Martin M.D."/>
            <person name="Gilbert T."/>
            <person name="Hodgins K."/>
            <person name="Battlay P."/>
            <person name="Petersen B."/>
            <person name="Wilson J."/>
        </authorList>
    </citation>
    <scope>NUCLEOTIDE SEQUENCE</scope>
    <source>
        <strain evidence="2">AA19_3_7</strain>
        <tissue evidence="2">Leaf</tissue>
    </source>
</reference>
<accession>A0AAD5GGC4</accession>
<sequence length="129" mass="14679">FFNIHAHFFLFTQVSVSDLCHHRPPPPPPDRRPTTSLNLDCERLSSVRLHVIIYIAVNLKMGRLKLQPGINAIEEEPEEYENAISDRDKAALGCMINSEIGAVLAVMRRNVRWGGRYMSGDDQLEHTLI</sequence>
<protein>
    <submittedName>
        <fullName evidence="2">Uncharacterized protein</fullName>
    </submittedName>
</protein>
<keyword evidence="3" id="KW-1185">Reference proteome</keyword>
<dbReference type="Proteomes" id="UP001206925">
    <property type="component" value="Unassembled WGS sequence"/>
</dbReference>
<gene>
    <name evidence="2" type="ORF">M8C21_028850</name>
</gene>
<comment type="caution">
    <text evidence="2">The sequence shown here is derived from an EMBL/GenBank/DDBJ whole genome shotgun (WGS) entry which is preliminary data.</text>
</comment>
<evidence type="ECO:0000256" key="1">
    <source>
        <dbReference type="SAM" id="SignalP"/>
    </source>
</evidence>
<feature type="non-terminal residue" evidence="2">
    <location>
        <position position="1"/>
    </location>
</feature>
<evidence type="ECO:0000313" key="2">
    <source>
        <dbReference type="EMBL" id="KAI7741432.1"/>
    </source>
</evidence>
<dbReference type="AlphaFoldDB" id="A0AAD5GGC4"/>
<dbReference type="EMBL" id="JAMZMK010008203">
    <property type="protein sequence ID" value="KAI7741432.1"/>
    <property type="molecule type" value="Genomic_DNA"/>
</dbReference>
<evidence type="ECO:0000313" key="3">
    <source>
        <dbReference type="Proteomes" id="UP001206925"/>
    </source>
</evidence>